<dbReference type="InterPro" id="IPR020850">
    <property type="entry name" value="GED_dom"/>
</dbReference>
<dbReference type="RefSeq" id="XP_060039918.1">
    <property type="nucleotide sequence ID" value="XM_060183935.1"/>
</dbReference>
<evidence type="ECO:0000256" key="8">
    <source>
        <dbReference type="SAM" id="MobiDB-lite"/>
    </source>
</evidence>
<evidence type="ECO:0000256" key="3">
    <source>
        <dbReference type="ARBA" id="ARBA00022588"/>
    </source>
</evidence>
<keyword evidence="10" id="KW-1185">Reference proteome</keyword>
<dbReference type="PANTHER" id="PTHR11566:SF217">
    <property type="entry name" value="INTERFERON-INDUCED GTP-BINDING PROTEIN MX1"/>
    <property type="match status" value="1"/>
</dbReference>
<dbReference type="InterPro" id="IPR003130">
    <property type="entry name" value="GED"/>
</dbReference>
<dbReference type="PANTHER" id="PTHR11566">
    <property type="entry name" value="DYNAMIN"/>
    <property type="match status" value="1"/>
</dbReference>
<evidence type="ECO:0000259" key="9">
    <source>
        <dbReference type="PROSITE" id="PS51388"/>
    </source>
</evidence>
<reference evidence="11" key="1">
    <citation type="submission" date="2025-08" db="UniProtKB">
        <authorList>
            <consortium name="RefSeq"/>
        </authorList>
    </citation>
    <scope>IDENTIFICATION</scope>
</reference>
<proteinExistence type="predicted"/>
<evidence type="ECO:0000313" key="10">
    <source>
        <dbReference type="Proteomes" id="UP001652624"/>
    </source>
</evidence>
<organism evidence="10 11">
    <name type="scientific">Erinaceus europaeus</name>
    <name type="common">Western European hedgehog</name>
    <dbReference type="NCBI Taxonomy" id="9365"/>
    <lineage>
        <taxon>Eukaryota</taxon>
        <taxon>Metazoa</taxon>
        <taxon>Chordata</taxon>
        <taxon>Craniata</taxon>
        <taxon>Vertebrata</taxon>
        <taxon>Euteleostomi</taxon>
        <taxon>Mammalia</taxon>
        <taxon>Eutheria</taxon>
        <taxon>Laurasiatheria</taxon>
        <taxon>Eulipotyphla</taxon>
        <taxon>Erinaceidae</taxon>
        <taxon>Erinaceinae</taxon>
        <taxon>Erinaceus</taxon>
    </lineage>
</organism>
<evidence type="ECO:0000256" key="6">
    <source>
        <dbReference type="ARBA" id="ARBA00042029"/>
    </source>
</evidence>
<dbReference type="InterPro" id="IPR000375">
    <property type="entry name" value="Dynamin_stalk"/>
</dbReference>
<dbReference type="Pfam" id="PF02212">
    <property type="entry name" value="GED"/>
    <property type="match status" value="1"/>
</dbReference>
<comment type="subcellular location">
    <subcellularLocation>
        <location evidence="2">Cytoplasm</location>
        <location evidence="2">Perinuclear region</location>
    </subcellularLocation>
    <subcellularLocation>
        <location evidence="1">Endoplasmic reticulum membrane</location>
        <topology evidence="1">Peripheral membrane protein</topology>
        <orientation evidence="1">Cytoplasmic side</orientation>
    </subcellularLocation>
</comment>
<dbReference type="InterPro" id="IPR022812">
    <property type="entry name" value="Dynamin"/>
</dbReference>
<sequence length="307" mass="36289">MEELETCGRDVPDDEMGQMVFLIDKINVFSQDAMALVQGEEHVEGSNIRLFNRIRKEFHKWSQLITDNFQTGRETMRKEVCKFENHHRGRELPGFVNYKTFENIVKKQIQRLEGPSVDMLHTVTGIIRVAFTNISEKNFNEFFNLLRTCKSKIDDIMLEQEREAEKSIRLHFQMEQTIYCQDHTYREALEKVREDEEEEEGATSHRHLAHSHSSQESSAQEIFQHLAAYYQETGSRISSHVPLIIQFYTLQTFSQQLQRAMLQLLQNKDGYDMLLRERSDTRDRRKCLKAQLARLEQARRRLAKFPA</sequence>
<dbReference type="PROSITE" id="PS51388">
    <property type="entry name" value="GED"/>
    <property type="match status" value="1"/>
</dbReference>
<evidence type="ECO:0000256" key="7">
    <source>
        <dbReference type="ARBA" id="ARBA00043055"/>
    </source>
</evidence>
<protein>
    <recommendedName>
        <fullName evidence="5">Interferon-induced GTP-binding protein Mx1</fullName>
    </recommendedName>
    <alternativeName>
        <fullName evidence="7">Myxoma resistance protein 1</fullName>
    </alternativeName>
    <alternativeName>
        <fullName evidence="6">Myxovirus resistance protein 1</fullName>
    </alternativeName>
</protein>
<dbReference type="Gene3D" id="1.20.120.1240">
    <property type="entry name" value="Dynamin, middle domain"/>
    <property type="match status" value="1"/>
</dbReference>
<evidence type="ECO:0000256" key="5">
    <source>
        <dbReference type="ARBA" id="ARBA00039833"/>
    </source>
</evidence>
<feature type="domain" description="GED" evidence="9">
    <location>
        <begin position="219"/>
        <end position="307"/>
    </location>
</feature>
<evidence type="ECO:0000313" key="11">
    <source>
        <dbReference type="RefSeq" id="XP_060039918.1"/>
    </source>
</evidence>
<evidence type="ECO:0000256" key="4">
    <source>
        <dbReference type="ARBA" id="ARBA00022859"/>
    </source>
</evidence>
<evidence type="ECO:0000256" key="2">
    <source>
        <dbReference type="ARBA" id="ARBA00004556"/>
    </source>
</evidence>
<evidence type="ECO:0000256" key="1">
    <source>
        <dbReference type="ARBA" id="ARBA00004397"/>
    </source>
</evidence>
<keyword evidence="4" id="KW-0391">Immunity</keyword>
<dbReference type="Pfam" id="PF01031">
    <property type="entry name" value="Dynamin_M"/>
    <property type="match status" value="1"/>
</dbReference>
<name>A0ABM3WTN3_ERIEU</name>
<keyword evidence="3" id="KW-0399">Innate immunity</keyword>
<gene>
    <name evidence="11" type="primary">LOC132536309</name>
</gene>
<feature type="region of interest" description="Disordered" evidence="8">
    <location>
        <begin position="191"/>
        <end position="214"/>
    </location>
</feature>
<dbReference type="SMART" id="SM00302">
    <property type="entry name" value="GED"/>
    <property type="match status" value="1"/>
</dbReference>
<dbReference type="Proteomes" id="UP001652624">
    <property type="component" value="Unplaced"/>
</dbReference>
<accession>A0ABM3WTN3</accession>
<dbReference type="GeneID" id="132536309"/>